<organism evidence="2 3">
    <name type="scientific">Olea europaea subsp. europaea</name>
    <dbReference type="NCBI Taxonomy" id="158383"/>
    <lineage>
        <taxon>Eukaryota</taxon>
        <taxon>Viridiplantae</taxon>
        <taxon>Streptophyta</taxon>
        <taxon>Embryophyta</taxon>
        <taxon>Tracheophyta</taxon>
        <taxon>Spermatophyta</taxon>
        <taxon>Magnoliopsida</taxon>
        <taxon>eudicotyledons</taxon>
        <taxon>Gunneridae</taxon>
        <taxon>Pentapetalae</taxon>
        <taxon>asterids</taxon>
        <taxon>lamiids</taxon>
        <taxon>Lamiales</taxon>
        <taxon>Oleaceae</taxon>
        <taxon>Oleeae</taxon>
        <taxon>Olea</taxon>
    </lineage>
</organism>
<dbReference type="InterPro" id="IPR015410">
    <property type="entry name" value="DUF1985"/>
</dbReference>
<dbReference type="Pfam" id="PF09331">
    <property type="entry name" value="DUF1985"/>
    <property type="match status" value="1"/>
</dbReference>
<dbReference type="PANTHER" id="PTHR48449:SF1">
    <property type="entry name" value="DUF1985 DOMAIN-CONTAINING PROTEIN"/>
    <property type="match status" value="1"/>
</dbReference>
<gene>
    <name evidence="2" type="ORF">OLEA9_A062586</name>
</gene>
<keyword evidence="3" id="KW-1185">Reference proteome</keyword>
<feature type="non-terminal residue" evidence="2">
    <location>
        <position position="1"/>
    </location>
</feature>
<dbReference type="OrthoDB" id="1930729at2759"/>
<dbReference type="EMBL" id="CACTIH010002044">
    <property type="protein sequence ID" value="CAA2972251.1"/>
    <property type="molecule type" value="Genomic_DNA"/>
</dbReference>
<dbReference type="Gramene" id="OE9A062586T1">
    <property type="protein sequence ID" value="OE9A062586C1"/>
    <property type="gene ID" value="OE9A062586"/>
</dbReference>
<feature type="domain" description="DUF1985" evidence="1">
    <location>
        <begin position="1"/>
        <end position="104"/>
    </location>
</feature>
<dbReference type="AlphaFoldDB" id="A0A8S0R0K3"/>
<name>A0A8S0R0K3_OLEEU</name>
<evidence type="ECO:0000259" key="1">
    <source>
        <dbReference type="Pfam" id="PF09331"/>
    </source>
</evidence>
<accession>A0A8S0R0K3</accession>
<dbReference type="PANTHER" id="PTHR48449">
    <property type="entry name" value="DUF1985 DOMAIN-CONTAINING PROTEIN"/>
    <property type="match status" value="1"/>
</dbReference>
<protein>
    <recommendedName>
        <fullName evidence="1">DUF1985 domain-containing protein</fullName>
    </recommendedName>
</protein>
<dbReference type="Proteomes" id="UP000594638">
    <property type="component" value="Unassembled WGS sequence"/>
</dbReference>
<evidence type="ECO:0000313" key="3">
    <source>
        <dbReference type="Proteomes" id="UP000594638"/>
    </source>
</evidence>
<reference evidence="2 3" key="1">
    <citation type="submission" date="2019-12" db="EMBL/GenBank/DDBJ databases">
        <authorList>
            <person name="Alioto T."/>
            <person name="Alioto T."/>
            <person name="Gomez Garrido J."/>
        </authorList>
    </citation>
    <scope>NUCLEOTIDE SEQUENCE [LARGE SCALE GENOMIC DNA]</scope>
</reference>
<evidence type="ECO:0000313" key="2">
    <source>
        <dbReference type="EMBL" id="CAA2972251.1"/>
    </source>
</evidence>
<comment type="caution">
    <text evidence="2">The sequence shown here is derived from an EMBL/GenBank/DDBJ whole genome shotgun (WGS) entry which is preliminary data.</text>
</comment>
<proteinExistence type="predicted"/>
<feature type="non-terminal residue" evidence="2">
    <location>
        <position position="144"/>
    </location>
</feature>
<sequence length="144" mass="16614">FALITGLKIMGDEAAGDGTQRRNRLHDAYFEGQGTVLLTQLLDAIKRCDQMLDRLKLGLIYILESLVRCHHKKTAIDLFHLEIVDNLDRFNDYPWGRRCFEDTVHVFTRSHLKSKGAMRKYDTYGLPLAIWTYEAVPILGARFT</sequence>